<dbReference type="InterPro" id="IPR052349">
    <property type="entry name" value="Metallo-hydrolase_Enzymes"/>
</dbReference>
<evidence type="ECO:0000256" key="1">
    <source>
        <dbReference type="ARBA" id="ARBA00022723"/>
    </source>
</evidence>
<dbReference type="Gene3D" id="2.30.40.10">
    <property type="entry name" value="Urease, subunit C, domain 1"/>
    <property type="match status" value="1"/>
</dbReference>
<dbReference type="EC" id="3.5.4.1" evidence="3"/>
<dbReference type="GO" id="GO:0004131">
    <property type="term" value="F:cytosine deaminase activity"/>
    <property type="evidence" value="ECO:0007669"/>
    <property type="project" value="UniProtKB-EC"/>
</dbReference>
<organism evidence="3 4">
    <name type="scientific">Haematobacter massiliensis</name>
    <dbReference type="NCBI Taxonomy" id="195105"/>
    <lineage>
        <taxon>Bacteria</taxon>
        <taxon>Pseudomonadati</taxon>
        <taxon>Pseudomonadota</taxon>
        <taxon>Alphaproteobacteria</taxon>
        <taxon>Rhodobacterales</taxon>
        <taxon>Paracoccaceae</taxon>
        <taxon>Haematobacter</taxon>
    </lineage>
</organism>
<dbReference type="EMBL" id="JGYG01000005">
    <property type="protein sequence ID" value="KFI29581.1"/>
    <property type="molecule type" value="Genomic_DNA"/>
</dbReference>
<dbReference type="RefSeq" id="WP_035710316.1">
    <property type="nucleotide sequence ID" value="NZ_CAMIFG010000008.1"/>
</dbReference>
<dbReference type="OrthoDB" id="9815027at2"/>
<dbReference type="InterPro" id="IPR013108">
    <property type="entry name" value="Amidohydro_3"/>
</dbReference>
<dbReference type="PANTHER" id="PTHR32027:SF0">
    <property type="entry name" value="CYTOSINE DEAMINASE"/>
    <property type="match status" value="1"/>
</dbReference>
<dbReference type="eggNOG" id="COG0402">
    <property type="taxonomic scope" value="Bacteria"/>
</dbReference>
<dbReference type="InterPro" id="IPR032466">
    <property type="entry name" value="Metal_Hydrolase"/>
</dbReference>
<gene>
    <name evidence="3" type="ORF">CN97_15595</name>
</gene>
<dbReference type="GO" id="GO:0035888">
    <property type="term" value="F:isoguanine deaminase activity"/>
    <property type="evidence" value="ECO:0007669"/>
    <property type="project" value="TreeGrafter"/>
</dbReference>
<name>A0A086Y5N1_9RHOB</name>
<dbReference type="Gene3D" id="3.20.20.140">
    <property type="entry name" value="Metal-dependent hydrolases"/>
    <property type="match status" value="1"/>
</dbReference>
<evidence type="ECO:0000256" key="2">
    <source>
        <dbReference type="ARBA" id="ARBA00022801"/>
    </source>
</evidence>
<proteinExistence type="predicted"/>
<reference evidence="3 4" key="1">
    <citation type="submission" date="2014-03" db="EMBL/GenBank/DDBJ databases">
        <title>Genome of Haematobacter massiliensis CCUG 47968.</title>
        <authorList>
            <person name="Wang D."/>
            <person name="Wang G."/>
        </authorList>
    </citation>
    <scope>NUCLEOTIDE SEQUENCE [LARGE SCALE GENOMIC DNA]</scope>
    <source>
        <strain evidence="3 4">CCUG 47968</strain>
    </source>
</reference>
<dbReference type="NCBIfam" id="NF005748">
    <property type="entry name" value="PRK07572.1"/>
    <property type="match status" value="1"/>
</dbReference>
<dbReference type="InterPro" id="IPR011059">
    <property type="entry name" value="Metal-dep_hydrolase_composite"/>
</dbReference>
<dbReference type="PANTHER" id="PTHR32027">
    <property type="entry name" value="CYTOSINE DEAMINASE"/>
    <property type="match status" value="1"/>
</dbReference>
<dbReference type="SUPFAM" id="SSF51556">
    <property type="entry name" value="Metallo-dependent hydrolases"/>
    <property type="match status" value="1"/>
</dbReference>
<keyword evidence="2 3" id="KW-0378">Hydrolase</keyword>
<evidence type="ECO:0000313" key="3">
    <source>
        <dbReference type="EMBL" id="KFI29581.1"/>
    </source>
</evidence>
<dbReference type="GO" id="GO:0046872">
    <property type="term" value="F:metal ion binding"/>
    <property type="evidence" value="ECO:0007669"/>
    <property type="project" value="UniProtKB-KW"/>
</dbReference>
<dbReference type="Proteomes" id="UP000028826">
    <property type="component" value="Unassembled WGS sequence"/>
</dbReference>
<dbReference type="AlphaFoldDB" id="A0A086Y5N1"/>
<sequence length="429" mass="46799">MFDTLVRNANLPDGRQGVDIAIRAGHIAAVEPGITAEAGQVIDATGRLVSPAFCDPHFHMDATLSLGLPRMNVSGTLLEGIALWGELRPLLTREALVERALRYCDLAVSQGLLHIRSHVDTSDPRLVTAEALLEVRDRVRDYIDLQLVAFPQDGYYRTPDGAAALERALDMGVEIVGGIPHFERTMEEGRASVEALCRIAADRGLRVDMHCDETDDPLSRHVETLTAQTIRFGLEGRVTGSHLSSMHSMDNYYVSKLIPLMVEAQIHAIPNPLINIMLQGRHDTYPKRRGMTRVPELMAAGINVSLGQDCCMDPWYSMGAADMIEVAHMAVHVAQMGSVADKTRLFEAVTLNPARAMGLADYGLAPGCRADMVVLQAADVTEAIRLKPTRLFVLRGGRVISRTPAVTAALSLKDRPTSIDPGLDFRPAC</sequence>
<dbReference type="GO" id="GO:0006209">
    <property type="term" value="P:cytosine catabolic process"/>
    <property type="evidence" value="ECO:0007669"/>
    <property type="project" value="TreeGrafter"/>
</dbReference>
<accession>A0A086Y5N1</accession>
<dbReference type="SUPFAM" id="SSF51338">
    <property type="entry name" value="Composite domain of metallo-dependent hydrolases"/>
    <property type="match status" value="1"/>
</dbReference>
<dbReference type="FunFam" id="3.20.20.140:FF:000019">
    <property type="entry name" value="Cytosine deaminase"/>
    <property type="match status" value="1"/>
</dbReference>
<keyword evidence="1" id="KW-0479">Metal-binding</keyword>
<comment type="caution">
    <text evidence="3">The sequence shown here is derived from an EMBL/GenBank/DDBJ whole genome shotgun (WGS) entry which is preliminary data.</text>
</comment>
<dbReference type="CDD" id="cd01293">
    <property type="entry name" value="Bact_CD"/>
    <property type="match status" value="1"/>
</dbReference>
<protein>
    <submittedName>
        <fullName evidence="3">Cytosine deaminase</fullName>
        <ecNumber evidence="3">3.5.4.1</ecNumber>
    </submittedName>
</protein>
<evidence type="ECO:0000313" key="4">
    <source>
        <dbReference type="Proteomes" id="UP000028826"/>
    </source>
</evidence>
<dbReference type="Pfam" id="PF07969">
    <property type="entry name" value="Amidohydro_3"/>
    <property type="match status" value="1"/>
</dbReference>
<keyword evidence="4" id="KW-1185">Reference proteome</keyword>
<dbReference type="STRING" id="195105.CN97_15595"/>